<dbReference type="PROSITE" id="PS00903">
    <property type="entry name" value="CYT_DCMP_DEAMINASES_1"/>
    <property type="match status" value="1"/>
</dbReference>
<comment type="catalytic activity">
    <reaction evidence="13">
        <text>2,5-diamino-6-hydroxy-4-(5-phosphoribosylamino)-pyrimidine + H2O + H(+) = 5-amino-6-(5-phospho-D-ribosylamino)uracil + NH4(+)</text>
        <dbReference type="Rhea" id="RHEA:21868"/>
        <dbReference type="ChEBI" id="CHEBI:15377"/>
        <dbReference type="ChEBI" id="CHEBI:15378"/>
        <dbReference type="ChEBI" id="CHEBI:28938"/>
        <dbReference type="ChEBI" id="CHEBI:58453"/>
        <dbReference type="ChEBI" id="CHEBI:58614"/>
        <dbReference type="EC" id="3.5.4.26"/>
    </reaction>
</comment>
<feature type="binding site" evidence="15">
    <location>
        <position position="173"/>
    </location>
    <ligand>
        <name>NADP(+)</name>
        <dbReference type="ChEBI" id="CHEBI:58349"/>
    </ligand>
</feature>
<evidence type="ECO:0000256" key="15">
    <source>
        <dbReference type="PIRSR" id="PIRSR006769-2"/>
    </source>
</evidence>
<feature type="binding site" evidence="15">
    <location>
        <position position="210"/>
    </location>
    <ligand>
        <name>substrate</name>
    </ligand>
</feature>
<keyword evidence="12" id="KW-0511">Multifunctional enzyme</keyword>
<feature type="binding site" evidence="16">
    <location>
        <position position="53"/>
    </location>
    <ligand>
        <name>Zn(2+)</name>
        <dbReference type="ChEBI" id="CHEBI:29105"/>
        <note>catalytic</note>
    </ligand>
</feature>
<feature type="binding site" evidence="15">
    <location>
        <position position="304"/>
    </location>
    <ligand>
        <name>substrate</name>
    </ligand>
</feature>
<feature type="binding site" evidence="15">
    <location>
        <position position="171"/>
    </location>
    <ligand>
        <name>substrate</name>
    </ligand>
</feature>
<evidence type="ECO:0000256" key="9">
    <source>
        <dbReference type="ARBA" id="ARBA00022833"/>
    </source>
</evidence>
<feature type="binding site" evidence="15">
    <location>
        <position position="187"/>
    </location>
    <ligand>
        <name>substrate</name>
    </ligand>
</feature>
<dbReference type="InterPro" id="IPR004794">
    <property type="entry name" value="Eubact_RibD"/>
</dbReference>
<feature type="binding site" evidence="16">
    <location>
        <position position="87"/>
    </location>
    <ligand>
        <name>Zn(2+)</name>
        <dbReference type="ChEBI" id="CHEBI:29105"/>
        <note>catalytic</note>
    </ligand>
</feature>
<evidence type="ECO:0000256" key="6">
    <source>
        <dbReference type="ARBA" id="ARBA00022619"/>
    </source>
</evidence>
<feature type="binding site" evidence="15">
    <location>
        <position position="199"/>
    </location>
    <ligand>
        <name>NADP(+)</name>
        <dbReference type="ChEBI" id="CHEBI:58349"/>
    </ligand>
</feature>
<evidence type="ECO:0000313" key="20">
    <source>
        <dbReference type="Proteomes" id="UP000218676"/>
    </source>
</evidence>
<dbReference type="SUPFAM" id="SSF53927">
    <property type="entry name" value="Cytidine deaminase-like"/>
    <property type="match status" value="1"/>
</dbReference>
<dbReference type="CDD" id="cd01284">
    <property type="entry name" value="Riboflavin_deaminase-reductase"/>
    <property type="match status" value="1"/>
</dbReference>
<dbReference type="NCBIfam" id="TIGR00326">
    <property type="entry name" value="eubact_ribD"/>
    <property type="match status" value="1"/>
</dbReference>
<dbReference type="UniPathway" id="UPA00275">
    <property type="reaction ID" value="UER00401"/>
</dbReference>
<comment type="pathway">
    <text evidence="3 13">Cofactor biosynthesis; riboflavin biosynthesis; 5-amino-6-(D-ribitylamino)uracil from GTP: step 3/4.</text>
</comment>
<comment type="similarity">
    <text evidence="4 13">In the N-terminal section; belongs to the cytidine and deoxycytidylate deaminase family.</text>
</comment>
<evidence type="ECO:0000256" key="13">
    <source>
        <dbReference type="PIRNR" id="PIRNR006769"/>
    </source>
</evidence>
<sequence>MFSAFDHKMMSRAIALAKKGRFTTAPNPNVGCVIVNNGQIVGEGFHYRAGLPHAEVFALRAAGDKARGATAYVTLEPCSHYGRTPPCALALIEAGISCVVCAMVDPNPKVAGNGVTLLQNAGVTVEVGLLEQDARALNLGFIKAMQTGMPYVQLKMASSLDGRTALANGESKWITGPQARADVQQFRAQAGAILSTSATVIADDPSMNIRWQELPFYIQQQYPQSELRLPIRVIIDSQNRLSPDYQLFHLPGKTLLARCEQGDEVWPDSVTQLIISRTSDSSQLDLHELLQQLVKLGIYHIWVEAGAGLAGALVQNQLVDSFILYQAPKLMGAEARGVMNLPQLTAMDQVPNVSISDLRMVGNDIRITADIHSSYAPN</sequence>
<dbReference type="RefSeq" id="WP_086957658.1">
    <property type="nucleotide sequence ID" value="NZ_AP018045.1"/>
</dbReference>
<feature type="binding site" evidence="15">
    <location>
        <position position="157"/>
    </location>
    <ligand>
        <name>NADP(+)</name>
        <dbReference type="ChEBI" id="CHEBI:58349"/>
    </ligand>
</feature>
<keyword evidence="7 13" id="KW-0479">Metal-binding</keyword>
<accession>A0A1V1V9E2</accession>
<dbReference type="GO" id="GO:0008703">
    <property type="term" value="F:5-amino-6-(5-phosphoribosylamino)uracil reductase activity"/>
    <property type="evidence" value="ECO:0007669"/>
    <property type="project" value="UniProtKB-EC"/>
</dbReference>
<dbReference type="PANTHER" id="PTHR38011">
    <property type="entry name" value="DIHYDROFOLATE REDUCTASE FAMILY PROTEIN (AFU_ORTHOLOGUE AFUA_8G06820)"/>
    <property type="match status" value="1"/>
</dbReference>
<dbReference type="InterPro" id="IPR016193">
    <property type="entry name" value="Cytidine_deaminase-like"/>
</dbReference>
<reference evidence="20" key="2">
    <citation type="submission" date="2017-05" db="EMBL/GenBank/DDBJ databases">
        <title>Whole genome sequence of fish pathogenic bacteria, Photobacterium damselae subsp. piscicida, strain 91-197, isolated from hybrid striped bass (Morone sp.) in USA.</title>
        <authorList>
            <person name="Teru Y."/>
            <person name="Hikima J."/>
            <person name="Kono T."/>
            <person name="Sakai M."/>
            <person name="Takano T."/>
            <person name="Hawke J.P."/>
            <person name="Takeyama H."/>
            <person name="Aoki T."/>
        </authorList>
    </citation>
    <scope>NUCLEOTIDE SEQUENCE [LARGE SCALE GENOMIC DNA]</scope>
    <source>
        <strain evidence="20">91-197</strain>
    </source>
</reference>
<dbReference type="Proteomes" id="UP000218676">
    <property type="component" value="Chromosome 1"/>
</dbReference>
<evidence type="ECO:0000256" key="3">
    <source>
        <dbReference type="ARBA" id="ARBA00004910"/>
    </source>
</evidence>
<feature type="binding site" evidence="15">
    <location>
        <position position="203"/>
    </location>
    <ligand>
        <name>substrate</name>
    </ligand>
</feature>
<proteinExistence type="inferred from homology"/>
<dbReference type="Gene3D" id="3.40.140.10">
    <property type="entry name" value="Cytidine Deaminase, domain 2"/>
    <property type="match status" value="1"/>
</dbReference>
<feature type="active site" description="Proton donor" evidence="14">
    <location>
        <position position="55"/>
    </location>
</feature>
<dbReference type="InterPro" id="IPR016192">
    <property type="entry name" value="APOBEC/CMP_deaminase_Zn-bd"/>
</dbReference>
<evidence type="ECO:0000256" key="4">
    <source>
        <dbReference type="ARBA" id="ARBA00005259"/>
    </source>
</evidence>
<evidence type="ECO:0000256" key="11">
    <source>
        <dbReference type="ARBA" id="ARBA00023002"/>
    </source>
</evidence>
<dbReference type="Pfam" id="PF00383">
    <property type="entry name" value="dCMP_cyt_deam_1"/>
    <property type="match status" value="1"/>
</dbReference>
<dbReference type="GO" id="GO:0009231">
    <property type="term" value="P:riboflavin biosynthetic process"/>
    <property type="evidence" value="ECO:0007669"/>
    <property type="project" value="UniProtKB-UniPathway"/>
</dbReference>
<dbReference type="GO" id="GO:0008835">
    <property type="term" value="F:diaminohydroxyphosphoribosylaminopyrimidine deaminase activity"/>
    <property type="evidence" value="ECO:0007669"/>
    <property type="project" value="UniProtKB-EC"/>
</dbReference>
<evidence type="ECO:0000256" key="12">
    <source>
        <dbReference type="ARBA" id="ARBA00023268"/>
    </source>
</evidence>
<evidence type="ECO:0000259" key="17">
    <source>
        <dbReference type="PROSITE" id="PS51747"/>
    </source>
</evidence>
<evidence type="ECO:0000256" key="8">
    <source>
        <dbReference type="ARBA" id="ARBA00022801"/>
    </source>
</evidence>
<dbReference type="NCBIfam" id="NF008052">
    <property type="entry name" value="PRK10786.1"/>
    <property type="match status" value="1"/>
</dbReference>
<evidence type="ECO:0000256" key="10">
    <source>
        <dbReference type="ARBA" id="ARBA00022857"/>
    </source>
</evidence>
<evidence type="ECO:0000256" key="2">
    <source>
        <dbReference type="ARBA" id="ARBA00004882"/>
    </source>
</evidence>
<comment type="function">
    <text evidence="1 13">Converts 2,5-diamino-6-(ribosylamino)-4(3h)-pyrimidinone 5'-phosphate into 5-amino-6-(ribosylamino)-2,4(1h,3h)-pyrimidinedione 5'-phosphate.</text>
</comment>
<dbReference type="EC" id="3.5.4.26" evidence="13"/>
<dbReference type="GO" id="GO:0008270">
    <property type="term" value="F:zinc ion binding"/>
    <property type="evidence" value="ECO:0007669"/>
    <property type="project" value="InterPro"/>
</dbReference>
<protein>
    <recommendedName>
        <fullName evidence="13">Riboflavin biosynthesis protein RibD</fullName>
    </recommendedName>
    <domain>
        <recommendedName>
            <fullName evidence="13">Diaminohydroxyphosphoribosylaminopyrimidine deaminase</fullName>
            <shortName evidence="13">DRAP deaminase</shortName>
            <ecNumber evidence="13">3.5.4.26</ecNumber>
        </recommendedName>
        <alternativeName>
            <fullName evidence="13">Riboflavin-specific deaminase</fullName>
        </alternativeName>
    </domain>
    <domain>
        <recommendedName>
            <fullName evidence="13">5-amino-6-(5-phosphoribosylamino)uracil reductase</fullName>
            <ecNumber evidence="13">1.1.1.193</ecNumber>
        </recommendedName>
        <alternativeName>
            <fullName evidence="13">HTP reductase</fullName>
        </alternativeName>
    </domain>
</protein>
<dbReference type="PIRSF" id="PIRSF006769">
    <property type="entry name" value="RibD"/>
    <property type="match status" value="1"/>
</dbReference>
<dbReference type="EC" id="1.1.1.193" evidence="13"/>
<keyword evidence="8 13" id="KW-0378">Hydrolase</keyword>
<evidence type="ECO:0000313" key="19">
    <source>
        <dbReference type="EMBL" id="QOD55943.1"/>
    </source>
</evidence>
<comment type="pathway">
    <text evidence="2 13">Cofactor biosynthesis; riboflavin biosynthesis; 5-amino-6-(D-ribitylamino)uracil from GTP: step 2/4.</text>
</comment>
<dbReference type="Gene3D" id="3.40.430.10">
    <property type="entry name" value="Dihydrofolate Reductase, subunit A"/>
    <property type="match status" value="1"/>
</dbReference>
<keyword evidence="9 13" id="KW-0862">Zinc</keyword>
<dbReference type="SUPFAM" id="SSF53597">
    <property type="entry name" value="Dihydrofolate reductase-like"/>
    <property type="match status" value="1"/>
</dbReference>
<dbReference type="FunFam" id="3.40.140.10:FF:000025">
    <property type="entry name" value="Riboflavin biosynthesis protein RibD"/>
    <property type="match status" value="1"/>
</dbReference>
<keyword evidence="6 13" id="KW-0686">Riboflavin biosynthesis</keyword>
<comment type="cofactor">
    <cofactor evidence="13 16">
        <name>Zn(2+)</name>
        <dbReference type="ChEBI" id="CHEBI:29105"/>
    </cofactor>
    <text evidence="13 16">Binds 1 zinc ion.</text>
</comment>
<dbReference type="InterPro" id="IPR024072">
    <property type="entry name" value="DHFR-like_dom_sf"/>
</dbReference>
<dbReference type="EMBL" id="CP061854">
    <property type="protein sequence ID" value="QOD55943.1"/>
    <property type="molecule type" value="Genomic_DNA"/>
</dbReference>
<dbReference type="EMBL" id="AP018045">
    <property type="protein sequence ID" value="BAX52165.1"/>
    <property type="molecule type" value="Genomic_DNA"/>
</dbReference>
<feature type="binding site" evidence="15">
    <location>
        <position position="237"/>
    </location>
    <ligand>
        <name>NADP(+)</name>
        <dbReference type="ChEBI" id="CHEBI:58349"/>
    </ligand>
</feature>
<evidence type="ECO:0000256" key="16">
    <source>
        <dbReference type="PIRSR" id="PIRSR006769-3"/>
    </source>
</evidence>
<reference evidence="18" key="1">
    <citation type="journal article" date="2017" name="Genome Announc.">
        <title>Whole-Genome Sequence of Photobacterium damselae subsp. piscicida Strain 91-197, Isolated from Hybrid Striped Bass (Morone sp.) in the United States.</title>
        <authorList>
            <person name="Teru Y."/>
            <person name="Hikima J."/>
            <person name="Kono T."/>
            <person name="Sakai M."/>
            <person name="Takano T."/>
            <person name="Hawke J.P."/>
            <person name="Takeyama H."/>
            <person name="Aoki T."/>
        </authorList>
    </citation>
    <scope>NUCLEOTIDE SEQUENCE</scope>
    <source>
        <strain evidence="18">91-197</strain>
    </source>
</reference>
<dbReference type="GO" id="GO:0050661">
    <property type="term" value="F:NADP binding"/>
    <property type="evidence" value="ECO:0007669"/>
    <property type="project" value="InterPro"/>
</dbReference>
<dbReference type="Pfam" id="PF01872">
    <property type="entry name" value="RibD_C"/>
    <property type="match status" value="1"/>
</dbReference>
<evidence type="ECO:0000256" key="5">
    <source>
        <dbReference type="ARBA" id="ARBA00007417"/>
    </source>
</evidence>
<dbReference type="InterPro" id="IPR011549">
    <property type="entry name" value="RibD_C"/>
</dbReference>
<evidence type="ECO:0000256" key="14">
    <source>
        <dbReference type="PIRSR" id="PIRSR006769-1"/>
    </source>
</evidence>
<evidence type="ECO:0000313" key="21">
    <source>
        <dbReference type="Proteomes" id="UP000516656"/>
    </source>
</evidence>
<comment type="catalytic activity">
    <reaction evidence="13">
        <text>5-amino-6-(5-phospho-D-ribitylamino)uracil + NADP(+) = 5-amino-6-(5-phospho-D-ribosylamino)uracil + NADPH + H(+)</text>
        <dbReference type="Rhea" id="RHEA:17845"/>
        <dbReference type="ChEBI" id="CHEBI:15378"/>
        <dbReference type="ChEBI" id="CHEBI:57783"/>
        <dbReference type="ChEBI" id="CHEBI:58349"/>
        <dbReference type="ChEBI" id="CHEBI:58421"/>
        <dbReference type="ChEBI" id="CHEBI:58453"/>
        <dbReference type="EC" id="1.1.1.193"/>
    </reaction>
</comment>
<feature type="domain" description="CMP/dCMP-type deaminase" evidence="17">
    <location>
        <begin position="4"/>
        <end position="125"/>
    </location>
</feature>
<dbReference type="InterPro" id="IPR002734">
    <property type="entry name" value="RibDG_C"/>
</dbReference>
<dbReference type="NCBIfam" id="TIGR00227">
    <property type="entry name" value="ribD_Cterm"/>
    <property type="match status" value="1"/>
</dbReference>
<keyword evidence="10 13" id="KW-0521">NADP</keyword>
<dbReference type="Proteomes" id="UP000516656">
    <property type="component" value="Chromosome 1"/>
</dbReference>
<feature type="binding site" evidence="16">
    <location>
        <position position="78"/>
    </location>
    <ligand>
        <name>Zn(2+)</name>
        <dbReference type="ChEBI" id="CHEBI:29105"/>
        <note>catalytic</note>
    </ligand>
</feature>
<organism evidence="18 20">
    <name type="scientific">Photobacterium damsela subsp. piscicida</name>
    <name type="common">Pasteurella piscicida</name>
    <dbReference type="NCBI Taxonomy" id="38294"/>
    <lineage>
        <taxon>Bacteria</taxon>
        <taxon>Pseudomonadati</taxon>
        <taxon>Pseudomonadota</taxon>
        <taxon>Gammaproteobacteria</taxon>
        <taxon>Vibrionales</taxon>
        <taxon>Vibrionaceae</taxon>
        <taxon>Photobacterium</taxon>
    </lineage>
</organism>
<evidence type="ECO:0000256" key="1">
    <source>
        <dbReference type="ARBA" id="ARBA00002151"/>
    </source>
</evidence>
<dbReference type="PROSITE" id="PS51747">
    <property type="entry name" value="CYT_DCMP_DEAMINASES_2"/>
    <property type="match status" value="1"/>
</dbReference>
<keyword evidence="11 13" id="KW-0560">Oxidoreductase</keyword>
<dbReference type="InterPro" id="IPR050765">
    <property type="entry name" value="Riboflavin_Biosynth_HTPR"/>
</dbReference>
<reference evidence="19 21" key="3">
    <citation type="submission" date="2020-09" db="EMBL/GenBank/DDBJ databases">
        <title>Complete, closed and curated genome sequences of Photobacterium damselae subsp. piscicida isolates from Australia indicate localised evolution and additional plasmid-borne pathogenicity mechanisms.</title>
        <authorList>
            <person name="Baseggio L."/>
            <person name="Silayeva O."/>
            <person name="Buller N."/>
            <person name="Landos M."/>
            <person name="Engelstaedter J."/>
            <person name="Barnes A.C."/>
        </authorList>
    </citation>
    <scope>NUCLEOTIDE SEQUENCE [LARGE SCALE GENOMIC DNA]</scope>
    <source>
        <strain evidence="19 21">AS-16-0540-1</strain>
    </source>
</reference>
<gene>
    <name evidence="19" type="primary">ribD</name>
    <name evidence="19" type="ORF">IC627_11755</name>
    <name evidence="18" type="ORF">PDPUS_1_00791</name>
</gene>
<dbReference type="AlphaFoldDB" id="A0A1V1V9E2"/>
<evidence type="ECO:0000256" key="7">
    <source>
        <dbReference type="ARBA" id="ARBA00022723"/>
    </source>
</evidence>
<dbReference type="InterPro" id="IPR002125">
    <property type="entry name" value="CMP_dCMP_dom"/>
</dbReference>
<comment type="similarity">
    <text evidence="5 13">In the C-terminal section; belongs to the HTP reductase family.</text>
</comment>
<feature type="binding site" evidence="15">
    <location>
        <begin position="306"/>
        <end position="312"/>
    </location>
    <ligand>
        <name>NADP(+)</name>
        <dbReference type="ChEBI" id="CHEBI:58349"/>
    </ligand>
</feature>
<dbReference type="PANTHER" id="PTHR38011:SF7">
    <property type="entry name" value="2,5-DIAMINO-6-RIBOSYLAMINO-4(3H)-PYRIMIDINONE 5'-PHOSPHATE REDUCTASE"/>
    <property type="match status" value="1"/>
</dbReference>
<evidence type="ECO:0000313" key="18">
    <source>
        <dbReference type="EMBL" id="BAX52165.1"/>
    </source>
</evidence>
<name>A0A1V1V9E2_PHODP</name>